<dbReference type="InterPro" id="IPR006311">
    <property type="entry name" value="TAT_signal"/>
</dbReference>
<evidence type="ECO:0000313" key="4">
    <source>
        <dbReference type="Proteomes" id="UP001595776"/>
    </source>
</evidence>
<evidence type="ECO:0000313" key="3">
    <source>
        <dbReference type="EMBL" id="MFC4346279.1"/>
    </source>
</evidence>
<evidence type="ECO:0000256" key="1">
    <source>
        <dbReference type="SAM" id="SignalP"/>
    </source>
</evidence>
<reference evidence="4" key="1">
    <citation type="journal article" date="2019" name="Int. J. Syst. Evol. Microbiol.">
        <title>The Global Catalogue of Microorganisms (GCM) 10K type strain sequencing project: providing services to taxonomists for standard genome sequencing and annotation.</title>
        <authorList>
            <consortium name="The Broad Institute Genomics Platform"/>
            <consortium name="The Broad Institute Genome Sequencing Center for Infectious Disease"/>
            <person name="Wu L."/>
            <person name="Ma J."/>
        </authorList>
    </citation>
    <scope>NUCLEOTIDE SEQUENCE [LARGE SCALE GENOMIC DNA]</scope>
    <source>
        <strain evidence="4">CGMCC 1.15304</strain>
    </source>
</reference>
<dbReference type="PANTHER" id="PTHR39200:SF1">
    <property type="entry name" value="AUTO-TRANSPORTER ADHESIN HEAD GIN DOMAIN-CONTAINING PROTEIN-RELATED"/>
    <property type="match status" value="1"/>
</dbReference>
<dbReference type="InterPro" id="IPR021255">
    <property type="entry name" value="DUF2807"/>
</dbReference>
<name>A0ABV8U6K9_9PROT</name>
<sequence length="233" mass="24850">MKHANTIRRSVFGLALAGLAGATILTPAATALMAMHPEHVEVVKDRDVKDFTKIRIKGAMELKLEAGESFSLKVEGDDDDVARLESYVRNGTLTLDNANDDDDDGNIHFNSDDIKVTITMPTLEEFEVMGAVDAEIKGLKSENLLIDLKGAGAIELEGTCGSLDLELKGAGEVDAEDLECADVEVSVQGVGEAKVFASESVDADVSGIGSITVYGEPKKVHQSDSLFGKIRIK</sequence>
<dbReference type="Proteomes" id="UP001595776">
    <property type="component" value="Unassembled WGS sequence"/>
</dbReference>
<accession>A0ABV8U6K9</accession>
<keyword evidence="1" id="KW-0732">Signal</keyword>
<feature type="domain" description="Putative auto-transporter adhesin head GIN" evidence="2">
    <location>
        <begin position="50"/>
        <end position="217"/>
    </location>
</feature>
<gene>
    <name evidence="3" type="ORF">ACFO5Q_00280</name>
</gene>
<keyword evidence="4" id="KW-1185">Reference proteome</keyword>
<proteinExistence type="predicted"/>
<dbReference type="PANTHER" id="PTHR39200">
    <property type="entry name" value="HYPOTHETICAL EXPORTED PROTEIN"/>
    <property type="match status" value="1"/>
</dbReference>
<dbReference type="EMBL" id="JBHSCR010000001">
    <property type="protein sequence ID" value="MFC4346279.1"/>
    <property type="molecule type" value="Genomic_DNA"/>
</dbReference>
<dbReference type="RefSeq" id="WP_068150495.1">
    <property type="nucleotide sequence ID" value="NZ_JBHSCR010000001.1"/>
</dbReference>
<comment type="caution">
    <text evidence="3">The sequence shown here is derived from an EMBL/GenBank/DDBJ whole genome shotgun (WGS) entry which is preliminary data.</text>
</comment>
<organism evidence="3 4">
    <name type="scientific">Kordiimonas lipolytica</name>
    <dbReference type="NCBI Taxonomy" id="1662421"/>
    <lineage>
        <taxon>Bacteria</taxon>
        <taxon>Pseudomonadati</taxon>
        <taxon>Pseudomonadota</taxon>
        <taxon>Alphaproteobacteria</taxon>
        <taxon>Kordiimonadales</taxon>
        <taxon>Kordiimonadaceae</taxon>
        <taxon>Kordiimonas</taxon>
    </lineage>
</organism>
<dbReference type="Pfam" id="PF10988">
    <property type="entry name" value="DUF2807"/>
    <property type="match status" value="1"/>
</dbReference>
<feature type="chain" id="PRO_5046477662" evidence="1">
    <location>
        <begin position="32"/>
        <end position="233"/>
    </location>
</feature>
<evidence type="ECO:0000259" key="2">
    <source>
        <dbReference type="Pfam" id="PF10988"/>
    </source>
</evidence>
<dbReference type="Gene3D" id="2.160.20.120">
    <property type="match status" value="1"/>
</dbReference>
<protein>
    <submittedName>
        <fullName evidence="3">Head GIN domain-containing protein</fullName>
    </submittedName>
</protein>
<dbReference type="PROSITE" id="PS51318">
    <property type="entry name" value="TAT"/>
    <property type="match status" value="1"/>
</dbReference>
<feature type="signal peptide" evidence="1">
    <location>
        <begin position="1"/>
        <end position="31"/>
    </location>
</feature>